<accession>A0A0M2K5W6</accession>
<keyword evidence="3" id="KW-1185">Reference proteome</keyword>
<evidence type="ECO:0000256" key="1">
    <source>
        <dbReference type="SAM" id="MobiDB-lite"/>
    </source>
</evidence>
<dbReference type="AlphaFoldDB" id="A0A0M2K5W6"/>
<feature type="compositionally biased region" description="Basic residues" evidence="1">
    <location>
        <begin position="44"/>
        <end position="62"/>
    </location>
</feature>
<sequence>MRIFVSFFTLAPDHRGLALREETKNRAEGLPCGGFFIPGVAHPGRSRPHKKQTSHGGWKKKKRKACHISLNWWQMRKQPLLMHTMLPR</sequence>
<proteinExistence type="predicted"/>
<protein>
    <submittedName>
        <fullName evidence="2">Uncharacterized protein</fullName>
    </submittedName>
</protein>
<comment type="caution">
    <text evidence="2">The sequence shown here is derived from an EMBL/GenBank/DDBJ whole genome shotgun (WGS) entry which is preliminary data.</text>
</comment>
<dbReference type="EMBL" id="JXNU01000003">
    <property type="protein sequence ID" value="KKF34770.1"/>
    <property type="molecule type" value="Genomic_DNA"/>
</dbReference>
<evidence type="ECO:0000313" key="3">
    <source>
        <dbReference type="Proteomes" id="UP000033924"/>
    </source>
</evidence>
<feature type="region of interest" description="Disordered" evidence="1">
    <location>
        <begin position="39"/>
        <end position="62"/>
    </location>
</feature>
<organism evidence="2 3">
    <name type="scientific">Erwinia tracheiphila</name>
    <dbReference type="NCBI Taxonomy" id="65700"/>
    <lineage>
        <taxon>Bacteria</taxon>
        <taxon>Pseudomonadati</taxon>
        <taxon>Pseudomonadota</taxon>
        <taxon>Gammaproteobacteria</taxon>
        <taxon>Enterobacterales</taxon>
        <taxon>Erwiniaceae</taxon>
        <taxon>Erwinia</taxon>
    </lineage>
</organism>
<gene>
    <name evidence="2" type="ORF">SY86_03940</name>
</gene>
<evidence type="ECO:0000313" key="2">
    <source>
        <dbReference type="EMBL" id="KKF34770.1"/>
    </source>
</evidence>
<dbReference type="STRING" id="65700.SY86_03940"/>
<name>A0A0M2K5W6_9GAMM</name>
<dbReference type="Proteomes" id="UP000033924">
    <property type="component" value="Unassembled WGS sequence"/>
</dbReference>
<reference evidence="2 3" key="1">
    <citation type="submission" date="2015-01" db="EMBL/GenBank/DDBJ databases">
        <title>Erwinia tracheiphila.</title>
        <authorList>
            <person name="Shapiro L.R."/>
        </authorList>
    </citation>
    <scope>NUCLEOTIDE SEQUENCE [LARGE SCALE GENOMIC DNA]</scope>
    <source>
        <strain evidence="2 3">BuffGH</strain>
    </source>
</reference>